<dbReference type="InterPro" id="IPR016630">
    <property type="entry name" value="UCP015278"/>
</dbReference>
<reference evidence="2" key="1">
    <citation type="journal article" date="2012" name="Appl. Microbiol. Biotechnol.">
        <title>The complete genome sequence of Pantoea ananatis AJ13355, an organism with great biotechnological potential.</title>
        <authorList>
            <person name="Hara Y."/>
            <person name="Kadotani N."/>
            <person name="Izui H."/>
            <person name="Katashkina J.I."/>
            <person name="Kuvaeva T.M."/>
            <person name="Andreeva I.G."/>
            <person name="Golubeva L.I."/>
            <person name="Malko D.B."/>
            <person name="Makeev V.J."/>
            <person name="Mashko S.V."/>
            <person name="Kozlov Y.I."/>
        </authorList>
    </citation>
    <scope>NUCLEOTIDE SEQUENCE [LARGE SCALE GENOMIC DNA]</scope>
    <source>
        <strain evidence="2">AJ13355</strain>
    </source>
</reference>
<evidence type="ECO:0000313" key="2">
    <source>
        <dbReference type="Proteomes" id="UP000006690"/>
    </source>
</evidence>
<name>A0A0H3KTF1_PANAA</name>
<sequence length="169" mass="19848">MNLYPIPFDFIDKNFHLSWCDVRWGYENNLITSDVPIKKAEKNVLTGSYTSPELELSFVMPDETNHIAPFLKELCSESEQKDDPKIKKKWLFIVLSWLWNNRNSFDDPLAEVEVIYADFDYPYEIESFIKYMPPSDGYDPSTHSQIENINHLMSGWENYLEKGSSVFKS</sequence>
<dbReference type="eggNOG" id="COG4304">
    <property type="taxonomic scope" value="Bacteria"/>
</dbReference>
<dbReference type="OrthoDB" id="8480728at2"/>
<evidence type="ECO:0000313" key="1">
    <source>
        <dbReference type="EMBL" id="BAK10324.1"/>
    </source>
</evidence>
<dbReference type="EMBL" id="AP012032">
    <property type="protein sequence ID" value="BAK10324.1"/>
    <property type="molecule type" value="Genomic_DNA"/>
</dbReference>
<dbReference type="KEGG" id="paj:PAJ_0244"/>
<dbReference type="Proteomes" id="UP000006690">
    <property type="component" value="Chromosome"/>
</dbReference>
<organism evidence="1 2">
    <name type="scientific">Pantoea ananatis (strain AJ13355)</name>
    <dbReference type="NCBI Taxonomy" id="932677"/>
    <lineage>
        <taxon>Bacteria</taxon>
        <taxon>Pseudomonadati</taxon>
        <taxon>Pseudomonadota</taxon>
        <taxon>Gammaproteobacteria</taxon>
        <taxon>Enterobacterales</taxon>
        <taxon>Erwiniaceae</taxon>
        <taxon>Pantoea</taxon>
    </lineage>
</organism>
<dbReference type="Pfam" id="PF10004">
    <property type="entry name" value="DUF2247"/>
    <property type="match status" value="1"/>
</dbReference>
<dbReference type="PIRSF" id="PIRSF015278">
    <property type="entry name" value="UCP015278"/>
    <property type="match status" value="1"/>
</dbReference>
<dbReference type="AlphaFoldDB" id="A0A0H3KTF1"/>
<evidence type="ECO:0008006" key="3">
    <source>
        <dbReference type="Google" id="ProtNLM"/>
    </source>
</evidence>
<dbReference type="HOGENOM" id="CLU_124837_1_0_6"/>
<gene>
    <name evidence="1" type="ordered locus">PAJ_0244</name>
</gene>
<accession>A0A0H3KTF1</accession>
<protein>
    <recommendedName>
        <fullName evidence="3">DUF2247 domain-containing protein</fullName>
    </recommendedName>
</protein>
<dbReference type="RefSeq" id="WP_014593030.1">
    <property type="nucleotide sequence ID" value="NC_017531.2"/>
</dbReference>
<proteinExistence type="predicted"/>